<gene>
    <name evidence="1" type="ORF">IPN02_05445</name>
</gene>
<accession>A0A936NC33</accession>
<dbReference type="AlphaFoldDB" id="A0A936NC33"/>
<organism evidence="1 2">
    <name type="scientific">Candidatus Neomicrothrix subdominans</name>
    <dbReference type="NCBI Taxonomy" id="2954438"/>
    <lineage>
        <taxon>Bacteria</taxon>
        <taxon>Bacillati</taxon>
        <taxon>Actinomycetota</taxon>
        <taxon>Acidimicrobiia</taxon>
        <taxon>Acidimicrobiales</taxon>
        <taxon>Microthrixaceae</taxon>
        <taxon>Candidatus Neomicrothrix</taxon>
    </lineage>
</organism>
<sequence length="110" mass="12105">MGQPVVVTQKNSSRPGVVRYELNRTLTGTGHEVYLPDSPISGHRPPDLLARRLFEQVRGLESIHILGGMVTVEMSFGTDADVAKAIMEELYTFYRPGVPLPSIEVEEPVG</sequence>
<dbReference type="EMBL" id="JADJZA010000001">
    <property type="protein sequence ID" value="MBK9296302.1"/>
    <property type="molecule type" value="Genomic_DNA"/>
</dbReference>
<reference evidence="1 2" key="1">
    <citation type="submission" date="2020-10" db="EMBL/GenBank/DDBJ databases">
        <title>Connecting structure to function with the recovery of over 1000 high-quality activated sludge metagenome-assembled genomes encoding full-length rRNA genes using long-read sequencing.</title>
        <authorList>
            <person name="Singleton C.M."/>
            <person name="Petriglieri F."/>
            <person name="Kristensen J.M."/>
            <person name="Kirkegaard R.H."/>
            <person name="Michaelsen T.Y."/>
            <person name="Andersen M.H."/>
            <person name="Karst S.M."/>
            <person name="Dueholm M.S."/>
            <person name="Nielsen P.H."/>
            <person name="Albertsen M."/>
        </authorList>
    </citation>
    <scope>NUCLEOTIDE SEQUENCE [LARGE SCALE GENOMIC DNA]</scope>
    <source>
        <strain evidence="1">Lyne_18-Q3-R50-59_MAXAC.006</strain>
    </source>
</reference>
<dbReference type="Proteomes" id="UP000727993">
    <property type="component" value="Unassembled WGS sequence"/>
</dbReference>
<proteinExistence type="predicted"/>
<name>A0A936NC33_9ACTN</name>
<comment type="caution">
    <text evidence="1">The sequence shown here is derived from an EMBL/GenBank/DDBJ whole genome shotgun (WGS) entry which is preliminary data.</text>
</comment>
<evidence type="ECO:0000313" key="2">
    <source>
        <dbReference type="Proteomes" id="UP000727993"/>
    </source>
</evidence>
<evidence type="ECO:0000313" key="1">
    <source>
        <dbReference type="EMBL" id="MBK9296302.1"/>
    </source>
</evidence>
<protein>
    <submittedName>
        <fullName evidence="1">Uncharacterized protein</fullName>
    </submittedName>
</protein>